<dbReference type="AlphaFoldDB" id="A0AAV7YNF1"/>
<sequence>MSNEEQSTEKIVREIELNISEPEKLINKCVVLSKRAQKEENQEELRKSGAISLLVRIMKRYSKETLLLEKVLGALNNCSLDPTNCSYLGQNTQLFELIIDLLTNYPKYETEIISRVIGVIWNLSTSEENIQIFHKAKGLELFVKLLKEKSEVKEIQERGLGAITYLAVSDSISPLLPDLGVLEIIGDACTKFNTEEDLVLIERAAICVFNLAAYEENTEMIFKSKIPSTIIELIKQFNDQNQIVLRCVGFFSNLTTTSEYYSVITEINLIAVFIQLLIKYKADLQIIRFVLNTILNLIQLSENKPSFVDNQGLEVLVMLMSEYEQLAIIQKKCCEILVYFASEEAYQELFLTTKAISAIIIAMNTHSKDTVLLGNSAVCLSNLFFYENCKSQILENQGILIFLQALKTNIKNRKFAERASLFLLNITCDKNGRELVLDYNGKKLCKQLLKTHKESKVLMKRMKATLTNMNVEL</sequence>
<proteinExistence type="predicted"/>
<reference evidence="2" key="1">
    <citation type="submission" date="2022-08" db="EMBL/GenBank/DDBJ databases">
        <title>Novel sulphate-reducing endosymbionts in the free-living metamonad Anaeramoeba.</title>
        <authorList>
            <person name="Jerlstrom-Hultqvist J."/>
            <person name="Cepicka I."/>
            <person name="Gallot-Lavallee L."/>
            <person name="Salas-Leiva D."/>
            <person name="Curtis B.A."/>
            <person name="Zahonova K."/>
            <person name="Pipaliya S."/>
            <person name="Dacks J."/>
            <person name="Roger A.J."/>
        </authorList>
    </citation>
    <scope>NUCLEOTIDE SEQUENCE</scope>
    <source>
        <strain evidence="2">Busselton2</strain>
    </source>
</reference>
<dbReference type="PANTHER" id="PTHR46241:SF1">
    <property type="entry name" value="OUTER DYNEIN ARM-DOCKING COMPLEX SUBUNIT 2"/>
    <property type="match status" value="1"/>
</dbReference>
<comment type="caution">
    <text evidence="2">The sequence shown here is derived from an EMBL/GenBank/DDBJ whole genome shotgun (WGS) entry which is preliminary data.</text>
</comment>
<dbReference type="PANTHER" id="PTHR46241">
    <property type="entry name" value="ARMADILLO REPEAT-CONTAINING PROTEIN 4 ARMC4"/>
    <property type="match status" value="1"/>
</dbReference>
<evidence type="ECO:0000313" key="3">
    <source>
        <dbReference type="Proteomes" id="UP001146793"/>
    </source>
</evidence>
<dbReference type="PROSITE" id="PS50176">
    <property type="entry name" value="ARM_REPEAT"/>
    <property type="match status" value="2"/>
</dbReference>
<name>A0AAV7YNF1_9EUKA</name>
<gene>
    <name evidence="2" type="ORF">M0812_23239</name>
</gene>
<feature type="repeat" description="ARM" evidence="1">
    <location>
        <begin position="137"/>
        <end position="171"/>
    </location>
</feature>
<evidence type="ECO:0000256" key="1">
    <source>
        <dbReference type="PROSITE-ProRule" id="PRU00259"/>
    </source>
</evidence>
<dbReference type="SMART" id="SM00185">
    <property type="entry name" value="ARM"/>
    <property type="match status" value="6"/>
</dbReference>
<dbReference type="SUPFAM" id="SSF48371">
    <property type="entry name" value="ARM repeat"/>
    <property type="match status" value="2"/>
</dbReference>
<dbReference type="InterPro" id="IPR000225">
    <property type="entry name" value="Armadillo"/>
</dbReference>
<dbReference type="InterPro" id="IPR016024">
    <property type="entry name" value="ARM-type_fold"/>
</dbReference>
<organism evidence="2 3">
    <name type="scientific">Anaeramoeba flamelloides</name>
    <dbReference type="NCBI Taxonomy" id="1746091"/>
    <lineage>
        <taxon>Eukaryota</taxon>
        <taxon>Metamonada</taxon>
        <taxon>Anaeramoebidae</taxon>
        <taxon>Anaeramoeba</taxon>
    </lineage>
</organism>
<feature type="repeat" description="ARM" evidence="1">
    <location>
        <begin position="49"/>
        <end position="84"/>
    </location>
</feature>
<evidence type="ECO:0000313" key="2">
    <source>
        <dbReference type="EMBL" id="KAJ3430237.1"/>
    </source>
</evidence>
<dbReference type="InterPro" id="IPR011989">
    <property type="entry name" value="ARM-like"/>
</dbReference>
<protein>
    <submittedName>
        <fullName evidence="2">Armadillo repeat-containing protein 4 armc4</fullName>
    </submittedName>
</protein>
<accession>A0AAV7YNF1</accession>
<dbReference type="Gene3D" id="1.25.10.10">
    <property type="entry name" value="Leucine-rich Repeat Variant"/>
    <property type="match status" value="2"/>
</dbReference>
<dbReference type="EMBL" id="JANTQA010000051">
    <property type="protein sequence ID" value="KAJ3430237.1"/>
    <property type="molecule type" value="Genomic_DNA"/>
</dbReference>
<dbReference type="Proteomes" id="UP001146793">
    <property type="component" value="Unassembled WGS sequence"/>
</dbReference>